<evidence type="ECO:0000313" key="7">
    <source>
        <dbReference type="EMBL" id="KAA9160732.1"/>
    </source>
</evidence>
<protein>
    <recommendedName>
        <fullName evidence="6">DAPG hydrolase PhiG domain-containing protein</fullName>
    </recommendedName>
</protein>
<evidence type="ECO:0000256" key="5">
    <source>
        <dbReference type="ARBA" id="ARBA00023459"/>
    </source>
</evidence>
<dbReference type="Pfam" id="PF18089">
    <property type="entry name" value="DAPG_hydrolase"/>
    <property type="match status" value="1"/>
</dbReference>
<comment type="caution">
    <text evidence="7">The sequence shown here is derived from an EMBL/GenBank/DDBJ whole genome shotgun (WGS) entry which is preliminary data.</text>
</comment>
<keyword evidence="2" id="KW-0479">Metal-binding</keyword>
<dbReference type="Proteomes" id="UP000319769">
    <property type="component" value="Unassembled WGS sequence"/>
</dbReference>
<evidence type="ECO:0000259" key="6">
    <source>
        <dbReference type="Pfam" id="PF18089"/>
    </source>
</evidence>
<comment type="similarity">
    <text evidence="5">Belongs to the DAPG/phloretin hydrolase family.</text>
</comment>
<organism evidence="7 8">
    <name type="scientific">Amycolatopsis acidicola</name>
    <dbReference type="NCBI Taxonomy" id="2596893"/>
    <lineage>
        <taxon>Bacteria</taxon>
        <taxon>Bacillati</taxon>
        <taxon>Actinomycetota</taxon>
        <taxon>Actinomycetes</taxon>
        <taxon>Pseudonocardiales</taxon>
        <taxon>Pseudonocardiaceae</taxon>
        <taxon>Amycolatopsis</taxon>
    </lineage>
</organism>
<reference evidence="7" key="1">
    <citation type="submission" date="2019-09" db="EMBL/GenBank/DDBJ databases">
        <authorList>
            <person name="Teo W.F.A."/>
            <person name="Duangmal K."/>
        </authorList>
    </citation>
    <scope>NUCLEOTIDE SEQUENCE [LARGE SCALE GENOMIC DNA]</scope>
    <source>
        <strain evidence="7">K81G1</strain>
    </source>
</reference>
<keyword evidence="8" id="KW-1185">Reference proteome</keyword>
<accession>A0A5N0V886</accession>
<keyword evidence="4" id="KW-0862">Zinc</keyword>
<feature type="domain" description="DAPG hydrolase PhiG" evidence="6">
    <location>
        <begin position="5"/>
        <end position="217"/>
    </location>
</feature>
<dbReference type="GO" id="GO:0016787">
    <property type="term" value="F:hydrolase activity"/>
    <property type="evidence" value="ECO:0007669"/>
    <property type="project" value="UniProtKB-KW"/>
</dbReference>
<dbReference type="OrthoDB" id="2052122at2"/>
<evidence type="ECO:0000256" key="2">
    <source>
        <dbReference type="ARBA" id="ARBA00022723"/>
    </source>
</evidence>
<dbReference type="InterPro" id="IPR041526">
    <property type="entry name" value="DAPG_hydrolase"/>
</dbReference>
<evidence type="ECO:0000256" key="4">
    <source>
        <dbReference type="ARBA" id="ARBA00022833"/>
    </source>
</evidence>
<dbReference type="EMBL" id="VMNW02000020">
    <property type="protein sequence ID" value="KAA9160732.1"/>
    <property type="molecule type" value="Genomic_DNA"/>
</dbReference>
<sequence>MLDPADLGPLLHPAPMPLETGWERIAGGALHVAVRTDMHGCRGEMLEWWFRWRCDTQKYVWWHPIDHVSSRWQGILAEDTHVGSEHVIRERFSGLPAQDLIVQFTEPTEFFDADQLAKARESGAVSGVVAGRTGDARPDPQRTEDGRVLGGRLMHVARDTPWGMALRSHFFVGIDLPGLGLSRAEVEREVPDELAPALLRHAYDEFTFLSRFLPSLYVAEHRDVASPPAPW</sequence>
<evidence type="ECO:0000256" key="1">
    <source>
        <dbReference type="ARBA" id="ARBA00001947"/>
    </source>
</evidence>
<comment type="cofactor">
    <cofactor evidence="1">
        <name>Zn(2+)</name>
        <dbReference type="ChEBI" id="CHEBI:29105"/>
    </cofactor>
</comment>
<dbReference type="RefSeq" id="WP_144748083.1">
    <property type="nucleotide sequence ID" value="NZ_VMNW02000020.1"/>
</dbReference>
<name>A0A5N0V886_9PSEU</name>
<gene>
    <name evidence="7" type="ORF">FPZ12_016435</name>
</gene>
<dbReference type="GO" id="GO:0046872">
    <property type="term" value="F:metal ion binding"/>
    <property type="evidence" value="ECO:0007669"/>
    <property type="project" value="UniProtKB-KW"/>
</dbReference>
<proteinExistence type="inferred from homology"/>
<evidence type="ECO:0000256" key="3">
    <source>
        <dbReference type="ARBA" id="ARBA00022801"/>
    </source>
</evidence>
<dbReference type="AlphaFoldDB" id="A0A5N0V886"/>
<evidence type="ECO:0000313" key="8">
    <source>
        <dbReference type="Proteomes" id="UP000319769"/>
    </source>
</evidence>
<keyword evidence="3" id="KW-0378">Hydrolase</keyword>